<protein>
    <recommendedName>
        <fullName evidence="4">Surfeit locus protein 2</fullName>
    </recommendedName>
</protein>
<feature type="compositionally biased region" description="Basic and acidic residues" evidence="1">
    <location>
        <begin position="230"/>
        <end position="241"/>
    </location>
</feature>
<organism evidence="2 3">
    <name type="scientific">Olea europaea subsp. europaea</name>
    <dbReference type="NCBI Taxonomy" id="158383"/>
    <lineage>
        <taxon>Eukaryota</taxon>
        <taxon>Viridiplantae</taxon>
        <taxon>Streptophyta</taxon>
        <taxon>Embryophyta</taxon>
        <taxon>Tracheophyta</taxon>
        <taxon>Spermatophyta</taxon>
        <taxon>Magnoliopsida</taxon>
        <taxon>eudicotyledons</taxon>
        <taxon>Gunneridae</taxon>
        <taxon>Pentapetalae</taxon>
        <taxon>asterids</taxon>
        <taxon>lamiids</taxon>
        <taxon>Lamiales</taxon>
        <taxon>Oleaceae</taxon>
        <taxon>Oleeae</taxon>
        <taxon>Olea</taxon>
    </lineage>
</organism>
<dbReference type="PANTHER" id="PTHR47854:SF1">
    <property type="entry name" value="SURFEIT LOCUS PROTEIN 2 (SURF2)"/>
    <property type="match status" value="1"/>
</dbReference>
<accession>A0A8S0S998</accession>
<feature type="compositionally biased region" description="Basic and acidic residues" evidence="1">
    <location>
        <begin position="129"/>
        <end position="166"/>
    </location>
</feature>
<feature type="compositionally biased region" description="Basic residues" evidence="1">
    <location>
        <begin position="257"/>
        <end position="268"/>
    </location>
</feature>
<dbReference type="Pfam" id="PF05477">
    <property type="entry name" value="SURF2"/>
    <property type="match status" value="1"/>
</dbReference>
<feature type="region of interest" description="Disordered" evidence="1">
    <location>
        <begin position="129"/>
        <end position="178"/>
    </location>
</feature>
<dbReference type="OrthoDB" id="127285at2759"/>
<dbReference type="Proteomes" id="UP000594638">
    <property type="component" value="Unassembled WGS sequence"/>
</dbReference>
<keyword evidence="3" id="KW-1185">Reference proteome</keyword>
<reference evidence="2 3" key="1">
    <citation type="submission" date="2019-12" db="EMBL/GenBank/DDBJ databases">
        <authorList>
            <person name="Alioto T."/>
            <person name="Alioto T."/>
            <person name="Gomez Garrido J."/>
        </authorList>
    </citation>
    <scope>NUCLEOTIDE SEQUENCE [LARGE SCALE GENOMIC DNA]</scope>
</reference>
<feature type="region of interest" description="Disordered" evidence="1">
    <location>
        <begin position="200"/>
        <end position="268"/>
    </location>
</feature>
<dbReference type="EMBL" id="CACTIH010004032">
    <property type="protein sequence ID" value="CAA2988849.1"/>
    <property type="molecule type" value="Genomic_DNA"/>
</dbReference>
<dbReference type="InterPro" id="IPR008833">
    <property type="entry name" value="Surf2"/>
</dbReference>
<proteinExistence type="predicted"/>
<dbReference type="PANTHER" id="PTHR47854">
    <property type="entry name" value="SURFEIT LOCUS PROTEIN 2 (SURF2)"/>
    <property type="match status" value="1"/>
</dbReference>
<evidence type="ECO:0008006" key="4">
    <source>
        <dbReference type="Google" id="ProtNLM"/>
    </source>
</evidence>
<feature type="compositionally biased region" description="Acidic residues" evidence="1">
    <location>
        <begin position="220"/>
        <end position="229"/>
    </location>
</feature>
<feature type="compositionally biased region" description="Basic and acidic residues" evidence="1">
    <location>
        <begin position="206"/>
        <end position="219"/>
    </location>
</feature>
<dbReference type="AlphaFoldDB" id="A0A8S0S998"/>
<name>A0A8S0S998_OLEEU</name>
<evidence type="ECO:0000256" key="1">
    <source>
        <dbReference type="SAM" id="MobiDB-lite"/>
    </source>
</evidence>
<dbReference type="Gramene" id="OE9A028144T1">
    <property type="protein sequence ID" value="OE9A028144C1"/>
    <property type="gene ID" value="OE9A028144"/>
</dbReference>
<evidence type="ECO:0000313" key="3">
    <source>
        <dbReference type="Proteomes" id="UP000594638"/>
    </source>
</evidence>
<sequence>MGKKEGGESNEEENYTVTEVKEGHNLLGAPTFKPLDNGRFKCVETGHELLAHARDSYAQSKHCRLGLIDSALAKKKPPLNMFIQDPVSRSKLKCKLTGVTINKTEEHIWKHINGKRFLNKLEKMEAEKEIPNGALEKKGEEKGEKKKKKNKDDDLKKKKNKEDGLKNMKKKKQEENGMVIAEMEDSIGTDVDLEEENEFWMPPVGDRWDHDDGGVREIDGTGEEDEEAAEDGKNNARELSKRTKRMSLEIGPSNFASRKKKKKIDVAG</sequence>
<gene>
    <name evidence="2" type="ORF">OLEA9_A028144</name>
</gene>
<comment type="caution">
    <text evidence="2">The sequence shown here is derived from an EMBL/GenBank/DDBJ whole genome shotgun (WGS) entry which is preliminary data.</text>
</comment>
<evidence type="ECO:0000313" key="2">
    <source>
        <dbReference type="EMBL" id="CAA2988849.1"/>
    </source>
</evidence>